<gene>
    <name evidence="6" type="ORF">QF025_003364</name>
</gene>
<dbReference type="FunFam" id="1.10.10.10:FF:000001">
    <property type="entry name" value="LysR family transcriptional regulator"/>
    <property type="match status" value="1"/>
</dbReference>
<evidence type="ECO:0000259" key="5">
    <source>
        <dbReference type="PROSITE" id="PS50931"/>
    </source>
</evidence>
<dbReference type="Pfam" id="PF00126">
    <property type="entry name" value="HTH_1"/>
    <property type="match status" value="1"/>
</dbReference>
<dbReference type="InterPro" id="IPR000847">
    <property type="entry name" value="LysR_HTH_N"/>
</dbReference>
<name>A0ABD5CL71_9BURK</name>
<evidence type="ECO:0000313" key="6">
    <source>
        <dbReference type="EMBL" id="MDR6204644.1"/>
    </source>
</evidence>
<dbReference type="PRINTS" id="PR00039">
    <property type="entry name" value="HTHLYSR"/>
</dbReference>
<dbReference type="Pfam" id="PF03466">
    <property type="entry name" value="LysR_substrate"/>
    <property type="match status" value="1"/>
</dbReference>
<dbReference type="InterPro" id="IPR036390">
    <property type="entry name" value="WH_DNA-bd_sf"/>
</dbReference>
<dbReference type="InterPro" id="IPR036388">
    <property type="entry name" value="WH-like_DNA-bd_sf"/>
</dbReference>
<evidence type="ECO:0000256" key="3">
    <source>
        <dbReference type="ARBA" id="ARBA00023125"/>
    </source>
</evidence>
<dbReference type="Proteomes" id="UP001245184">
    <property type="component" value="Unassembled WGS sequence"/>
</dbReference>
<dbReference type="PANTHER" id="PTHR30346">
    <property type="entry name" value="TRANSCRIPTIONAL DUAL REGULATOR HCAR-RELATED"/>
    <property type="match status" value="1"/>
</dbReference>
<accession>A0ABD5CL71</accession>
<comment type="caution">
    <text evidence="6">The sequence shown here is derived from an EMBL/GenBank/DDBJ whole genome shotgun (WGS) entry which is preliminary data.</text>
</comment>
<dbReference type="PROSITE" id="PS50931">
    <property type="entry name" value="HTH_LYSR"/>
    <property type="match status" value="1"/>
</dbReference>
<protein>
    <submittedName>
        <fullName evidence="6">DNA-binding transcriptional LysR family regulator</fullName>
    </submittedName>
</protein>
<dbReference type="Gene3D" id="3.40.190.10">
    <property type="entry name" value="Periplasmic binding protein-like II"/>
    <property type="match status" value="2"/>
</dbReference>
<dbReference type="SUPFAM" id="SSF53850">
    <property type="entry name" value="Periplasmic binding protein-like II"/>
    <property type="match status" value="1"/>
</dbReference>
<dbReference type="RefSeq" id="WP_029970185.1">
    <property type="nucleotide sequence ID" value="NZ_ATXV01000010.1"/>
</dbReference>
<keyword evidence="2" id="KW-0805">Transcription regulation</keyword>
<evidence type="ECO:0000256" key="1">
    <source>
        <dbReference type="ARBA" id="ARBA00009437"/>
    </source>
</evidence>
<sequence length="300" mass="32462">MELKLLRAFLTVTELRHFGQAADVLCVSQPALSKQIAALEASLGARLFERGRHGAELTTFGAGFLADAEALVRDADQILARAREASSGARGFLRVGLGLSTLTEVPQLVADFRKRYPNVSVTLNDLSSAEQTRRLLSGKLEVGFLRLPADTGVSAFAMLDEALGLAIPQHARWKRLPSDLNELNESGFIALARGRGPGLAAQIDQWCAAHRFVPNVIQQTDDIQTVLAGVAAGVGAAFLPSRVQYLLRDARVLPLRGPGASWRIGLAWQTARDDAVVKCFVEFVKAARKAKRSRSQPNES</sequence>
<reference evidence="6 7" key="1">
    <citation type="submission" date="2023-08" db="EMBL/GenBank/DDBJ databases">
        <title>Genome sequencing of plant associated microbes to promote plant fitness in Sorghum bicolor and Oryza sativa.</title>
        <authorList>
            <person name="Coleman-Derr D."/>
        </authorList>
    </citation>
    <scope>NUCLEOTIDE SEQUENCE [LARGE SCALE GENOMIC DNA]</scope>
    <source>
        <strain evidence="6 7">SLBN-33</strain>
    </source>
</reference>
<dbReference type="EMBL" id="JAVIZN010000002">
    <property type="protein sequence ID" value="MDR6204644.1"/>
    <property type="molecule type" value="Genomic_DNA"/>
</dbReference>
<proteinExistence type="inferred from homology"/>
<dbReference type="GO" id="GO:0003677">
    <property type="term" value="F:DNA binding"/>
    <property type="evidence" value="ECO:0007669"/>
    <property type="project" value="UniProtKB-KW"/>
</dbReference>
<dbReference type="InterPro" id="IPR005119">
    <property type="entry name" value="LysR_subst-bd"/>
</dbReference>
<evidence type="ECO:0000313" key="7">
    <source>
        <dbReference type="Proteomes" id="UP001245184"/>
    </source>
</evidence>
<evidence type="ECO:0000256" key="2">
    <source>
        <dbReference type="ARBA" id="ARBA00023015"/>
    </source>
</evidence>
<organism evidence="6 7">
    <name type="scientific">Paraburkholderia graminis</name>
    <dbReference type="NCBI Taxonomy" id="60548"/>
    <lineage>
        <taxon>Bacteria</taxon>
        <taxon>Pseudomonadati</taxon>
        <taxon>Pseudomonadota</taxon>
        <taxon>Betaproteobacteria</taxon>
        <taxon>Burkholderiales</taxon>
        <taxon>Burkholderiaceae</taxon>
        <taxon>Paraburkholderia</taxon>
    </lineage>
</organism>
<dbReference type="PANTHER" id="PTHR30346:SF17">
    <property type="entry name" value="LYSR FAMILY TRANSCRIPTIONAL REGULATOR"/>
    <property type="match status" value="1"/>
</dbReference>
<evidence type="ECO:0000256" key="4">
    <source>
        <dbReference type="ARBA" id="ARBA00023163"/>
    </source>
</evidence>
<dbReference type="CDD" id="cd08414">
    <property type="entry name" value="PBP2_LTTR_aromatics_like"/>
    <property type="match status" value="1"/>
</dbReference>
<comment type="similarity">
    <text evidence="1">Belongs to the LysR transcriptional regulatory family.</text>
</comment>
<feature type="domain" description="HTH lysR-type" evidence="5">
    <location>
        <begin position="1"/>
        <end position="58"/>
    </location>
</feature>
<dbReference type="SUPFAM" id="SSF46785">
    <property type="entry name" value="Winged helix' DNA-binding domain"/>
    <property type="match status" value="1"/>
</dbReference>
<keyword evidence="4" id="KW-0804">Transcription</keyword>
<dbReference type="AlphaFoldDB" id="A0ABD5CL71"/>
<dbReference type="Gene3D" id="1.10.10.10">
    <property type="entry name" value="Winged helix-like DNA-binding domain superfamily/Winged helix DNA-binding domain"/>
    <property type="match status" value="1"/>
</dbReference>
<keyword evidence="3 6" id="KW-0238">DNA-binding</keyword>